<dbReference type="InterPro" id="IPR002881">
    <property type="entry name" value="DUF58"/>
</dbReference>
<dbReference type="Proteomes" id="UP000651156">
    <property type="component" value="Unassembled WGS sequence"/>
</dbReference>
<protein>
    <submittedName>
        <fullName evidence="3">DUF58 domain-containing protein</fullName>
    </submittedName>
</protein>
<keyword evidence="1" id="KW-0812">Transmembrane</keyword>
<proteinExistence type="predicted"/>
<dbReference type="RefSeq" id="WP_193930328.1">
    <property type="nucleotide sequence ID" value="NZ_CAWPMZ010000072.1"/>
</dbReference>
<dbReference type="EMBL" id="JADEWN010000003">
    <property type="protein sequence ID" value="MBE9189172.1"/>
    <property type="molecule type" value="Genomic_DNA"/>
</dbReference>
<comment type="caution">
    <text evidence="3">The sequence shown here is derived from an EMBL/GenBank/DDBJ whole genome shotgun (WGS) entry which is preliminary data.</text>
</comment>
<sequence>MTLNKQIADWLESRWVTPAYSGWVLIGVTSCFFGAAVNTMAGWLYVLSGLGFALLGIAAILPVRSLRGIQIRRATIQSVSAGEALTVEIEIANHTTRPKNLLQIRDLLPFVLGQPVQAPIEVIPPQSSYQWVYHQPTQQRGVYRWHTVQLRTAAPVGLFWCRRHQEIPATAIVYPTVLPLTRCPIIDSLGQENHANSHYRQRVQLATEGSTRSLRPYRKGDPLRLIHWRSSARYGEFRVRELELMTEGRELVICLDSTATWEEDSFEQAVIAAASLHFYAQKQQLSVQLWTAATGLVQGNRAVLHALAATNHNELQVANFPQSRLIWLSQNPPTNTISPDSYCLLWGNNSVKPQVNHSFLGLLIDKNQPLQPQLQKSVQVGHTV</sequence>
<evidence type="ECO:0000313" key="4">
    <source>
        <dbReference type="Proteomes" id="UP000651156"/>
    </source>
</evidence>
<evidence type="ECO:0000313" key="3">
    <source>
        <dbReference type="EMBL" id="MBE9189172.1"/>
    </source>
</evidence>
<dbReference type="Pfam" id="PF01882">
    <property type="entry name" value="DUF58"/>
    <property type="match status" value="1"/>
</dbReference>
<accession>A0ABR9ULL1</accession>
<dbReference type="PANTHER" id="PTHR34351">
    <property type="entry name" value="SLR1927 PROTEIN-RELATED"/>
    <property type="match status" value="1"/>
</dbReference>
<name>A0ABR9ULL1_9CHRO</name>
<reference evidence="3 4" key="1">
    <citation type="submission" date="2020-10" db="EMBL/GenBank/DDBJ databases">
        <authorList>
            <person name="Castelo-Branco R."/>
            <person name="Eusebio N."/>
            <person name="Adriana R."/>
            <person name="Vieira A."/>
            <person name="Brugerolle De Fraissinette N."/>
            <person name="Rezende De Castro R."/>
            <person name="Schneider M.P."/>
            <person name="Vasconcelos V."/>
            <person name="Leao P.N."/>
        </authorList>
    </citation>
    <scope>NUCLEOTIDE SEQUENCE [LARGE SCALE GENOMIC DNA]</scope>
    <source>
        <strain evidence="3 4">LEGE 06123</strain>
    </source>
</reference>
<feature type="transmembrane region" description="Helical" evidence="1">
    <location>
        <begin position="20"/>
        <end position="37"/>
    </location>
</feature>
<feature type="transmembrane region" description="Helical" evidence="1">
    <location>
        <begin position="43"/>
        <end position="63"/>
    </location>
</feature>
<dbReference type="PROSITE" id="PS51257">
    <property type="entry name" value="PROKAR_LIPOPROTEIN"/>
    <property type="match status" value="1"/>
</dbReference>
<gene>
    <name evidence="3" type="ORF">IQ230_02075</name>
</gene>
<organism evidence="3 4">
    <name type="scientific">Gloeocapsopsis crepidinum LEGE 06123</name>
    <dbReference type="NCBI Taxonomy" id="588587"/>
    <lineage>
        <taxon>Bacteria</taxon>
        <taxon>Bacillati</taxon>
        <taxon>Cyanobacteriota</taxon>
        <taxon>Cyanophyceae</taxon>
        <taxon>Oscillatoriophycideae</taxon>
        <taxon>Chroococcales</taxon>
        <taxon>Chroococcaceae</taxon>
        <taxon>Gloeocapsopsis</taxon>
    </lineage>
</organism>
<feature type="domain" description="DUF58" evidence="2">
    <location>
        <begin position="214"/>
        <end position="292"/>
    </location>
</feature>
<evidence type="ECO:0000256" key="1">
    <source>
        <dbReference type="SAM" id="Phobius"/>
    </source>
</evidence>
<keyword evidence="4" id="KW-1185">Reference proteome</keyword>
<keyword evidence="1" id="KW-1133">Transmembrane helix</keyword>
<evidence type="ECO:0000259" key="2">
    <source>
        <dbReference type="Pfam" id="PF01882"/>
    </source>
</evidence>
<dbReference type="PANTHER" id="PTHR34351:SF1">
    <property type="entry name" value="SLR1927 PROTEIN"/>
    <property type="match status" value="1"/>
</dbReference>
<keyword evidence="1" id="KW-0472">Membrane</keyword>